<dbReference type="EMBL" id="JBHTHM010000242">
    <property type="protein sequence ID" value="MFD0783842.1"/>
    <property type="molecule type" value="Genomic_DNA"/>
</dbReference>
<reference evidence="2" key="1">
    <citation type="journal article" date="2019" name="Int. J. Syst. Evol. Microbiol.">
        <title>The Global Catalogue of Microorganisms (GCM) 10K type strain sequencing project: providing services to taxonomists for standard genome sequencing and annotation.</title>
        <authorList>
            <consortium name="The Broad Institute Genomics Platform"/>
            <consortium name="The Broad Institute Genome Sequencing Center for Infectious Disease"/>
            <person name="Wu L."/>
            <person name="Ma J."/>
        </authorList>
    </citation>
    <scope>NUCLEOTIDE SEQUENCE [LARGE SCALE GENOMIC DNA]</scope>
    <source>
        <strain evidence="2">JCM 32148</strain>
    </source>
</reference>
<dbReference type="Pfam" id="PF19980">
    <property type="entry name" value="DUF6416"/>
    <property type="match status" value="1"/>
</dbReference>
<sequence length="169" mass="18815">MSIGDMELSMSRARAEQLVVSLRSQLDVDATRQPSEPGGGLVLPDGHPLWEQHTGLDGHRDYPEWEADSDLADAEAFYQPVRGKAKVFFDLLIDHPGRLLTVDDLCRLAGGDVFSGPRSIAGAINGLYRSHQASGRRYPFYWWEGRPTSYAMKLSVAELFRRARANLGL</sequence>
<name>A0ABW2ZZ30_9ACTN</name>
<comment type="caution">
    <text evidence="1">The sequence shown here is derived from an EMBL/GenBank/DDBJ whole genome shotgun (WGS) entry which is preliminary data.</text>
</comment>
<proteinExistence type="predicted"/>
<keyword evidence="2" id="KW-1185">Reference proteome</keyword>
<accession>A0ABW2ZZ30</accession>
<protein>
    <submittedName>
        <fullName evidence="1">DUF6416 domain-containing protein</fullName>
    </submittedName>
</protein>
<dbReference type="InterPro" id="IPR046301">
    <property type="entry name" value="DUF6416"/>
</dbReference>
<evidence type="ECO:0000313" key="2">
    <source>
        <dbReference type="Proteomes" id="UP001597053"/>
    </source>
</evidence>
<evidence type="ECO:0000313" key="1">
    <source>
        <dbReference type="EMBL" id="MFD0783842.1"/>
    </source>
</evidence>
<gene>
    <name evidence="1" type="ORF">ACFQZ8_07930</name>
</gene>
<organism evidence="1 2">
    <name type="scientific">Micromonospora azadirachtae</name>
    <dbReference type="NCBI Taxonomy" id="1970735"/>
    <lineage>
        <taxon>Bacteria</taxon>
        <taxon>Bacillati</taxon>
        <taxon>Actinomycetota</taxon>
        <taxon>Actinomycetes</taxon>
        <taxon>Micromonosporales</taxon>
        <taxon>Micromonosporaceae</taxon>
        <taxon>Micromonospora</taxon>
    </lineage>
</organism>
<dbReference type="Proteomes" id="UP001597053">
    <property type="component" value="Unassembled WGS sequence"/>
</dbReference>